<dbReference type="GO" id="GO:0005737">
    <property type="term" value="C:cytoplasm"/>
    <property type="evidence" value="ECO:0007669"/>
    <property type="project" value="TreeGrafter"/>
</dbReference>
<dbReference type="InterPro" id="IPR029063">
    <property type="entry name" value="SAM-dependent_MTases_sf"/>
</dbReference>
<dbReference type="Pfam" id="PF01555">
    <property type="entry name" value="N6_N4_Mtase"/>
    <property type="match status" value="2"/>
</dbReference>
<keyword evidence="2 6" id="KW-0489">Methyltransferase</keyword>
<keyword evidence="3 6" id="KW-0808">Transferase</keyword>
<dbReference type="Gene3D" id="3.40.50.150">
    <property type="entry name" value="Vaccinia Virus protein VP39"/>
    <property type="match status" value="1"/>
</dbReference>
<keyword evidence="7" id="KW-1185">Reference proteome</keyword>
<dbReference type="GO" id="GO:0003677">
    <property type="term" value="F:DNA binding"/>
    <property type="evidence" value="ECO:0007669"/>
    <property type="project" value="InterPro"/>
</dbReference>
<reference evidence="6 7" key="1">
    <citation type="submission" date="2017-02" db="EMBL/GenBank/DDBJ databases">
        <authorList>
            <person name="Peterson S.W."/>
        </authorList>
    </citation>
    <scope>NUCLEOTIDE SEQUENCE [LARGE SCALE GENOMIC DNA]</scope>
    <source>
        <strain evidence="6 7">P15</strain>
    </source>
</reference>
<dbReference type="PROSITE" id="PS00092">
    <property type="entry name" value="N6_MTASE"/>
    <property type="match status" value="1"/>
</dbReference>
<proteinExistence type="inferred from homology"/>
<name>A0A1T5JDD6_9GAMM</name>
<protein>
    <recommendedName>
        <fullName evidence="4">Methyltransferase</fullName>
        <ecNumber evidence="4">2.1.1.-</ecNumber>
    </recommendedName>
</protein>
<dbReference type="EC" id="2.1.1.-" evidence="4"/>
<dbReference type="InterPro" id="IPR001091">
    <property type="entry name" value="RM_Methyltransferase"/>
</dbReference>
<dbReference type="PANTHER" id="PTHR13370">
    <property type="entry name" value="RNA METHYLASE-RELATED"/>
    <property type="match status" value="1"/>
</dbReference>
<dbReference type="STRING" id="428993.SAMN06296058_0706"/>
<dbReference type="SUPFAM" id="SSF53335">
    <property type="entry name" value="S-adenosyl-L-methionine-dependent methyltransferases"/>
    <property type="match status" value="1"/>
</dbReference>
<evidence type="ECO:0000256" key="4">
    <source>
        <dbReference type="RuleBase" id="RU362026"/>
    </source>
</evidence>
<dbReference type="OrthoDB" id="9816043at2"/>
<evidence type="ECO:0000256" key="3">
    <source>
        <dbReference type="ARBA" id="ARBA00022679"/>
    </source>
</evidence>
<dbReference type="PRINTS" id="PR00508">
    <property type="entry name" value="S21N4MTFRASE"/>
</dbReference>
<evidence type="ECO:0000313" key="7">
    <source>
        <dbReference type="Proteomes" id="UP000190341"/>
    </source>
</evidence>
<organism evidence="6 7">
    <name type="scientific">Pseudoxanthomonas indica</name>
    <dbReference type="NCBI Taxonomy" id="428993"/>
    <lineage>
        <taxon>Bacteria</taxon>
        <taxon>Pseudomonadati</taxon>
        <taxon>Pseudomonadota</taxon>
        <taxon>Gammaproteobacteria</taxon>
        <taxon>Lysobacterales</taxon>
        <taxon>Lysobacteraceae</taxon>
        <taxon>Pseudoxanthomonas</taxon>
    </lineage>
</organism>
<accession>A0A1T5JDD6</accession>
<feature type="domain" description="DNA methylase N-4/N-6" evidence="5">
    <location>
        <begin position="29"/>
        <end position="154"/>
    </location>
</feature>
<gene>
    <name evidence="6" type="ORF">SAMN06296058_0706</name>
</gene>
<dbReference type="InterPro" id="IPR002052">
    <property type="entry name" value="DNA_methylase_N6_adenine_CS"/>
</dbReference>
<dbReference type="AlphaFoldDB" id="A0A1T5JDD6"/>
<dbReference type="RefSeq" id="WP_079723085.1">
    <property type="nucleotide sequence ID" value="NZ_BMCL01000003.1"/>
</dbReference>
<evidence type="ECO:0000313" key="6">
    <source>
        <dbReference type="EMBL" id="SKC49258.1"/>
    </source>
</evidence>
<dbReference type="GO" id="GO:0032259">
    <property type="term" value="P:methylation"/>
    <property type="evidence" value="ECO:0007669"/>
    <property type="project" value="UniProtKB-KW"/>
</dbReference>
<dbReference type="PANTHER" id="PTHR13370:SF3">
    <property type="entry name" value="TRNA (GUANINE(10)-N2)-METHYLTRANSFERASE HOMOLOG"/>
    <property type="match status" value="1"/>
</dbReference>
<dbReference type="GO" id="GO:0008170">
    <property type="term" value="F:N-methyltransferase activity"/>
    <property type="evidence" value="ECO:0007669"/>
    <property type="project" value="InterPro"/>
</dbReference>
<comment type="similarity">
    <text evidence="1 4">Belongs to the N(4)/N(6)-methyltransferase family.</text>
</comment>
<evidence type="ECO:0000256" key="2">
    <source>
        <dbReference type="ARBA" id="ARBA00022603"/>
    </source>
</evidence>
<dbReference type="EMBL" id="FUZV01000001">
    <property type="protein sequence ID" value="SKC49258.1"/>
    <property type="molecule type" value="Genomic_DNA"/>
</dbReference>
<feature type="domain" description="DNA methylase N-4/N-6" evidence="5">
    <location>
        <begin position="177"/>
        <end position="236"/>
    </location>
</feature>
<dbReference type="Proteomes" id="UP000190341">
    <property type="component" value="Unassembled WGS sequence"/>
</dbReference>
<evidence type="ECO:0000259" key="5">
    <source>
        <dbReference type="Pfam" id="PF01555"/>
    </source>
</evidence>
<dbReference type="GO" id="GO:0009007">
    <property type="term" value="F:site-specific DNA-methyltransferase (adenine-specific) activity"/>
    <property type="evidence" value="ECO:0007669"/>
    <property type="project" value="TreeGrafter"/>
</dbReference>
<dbReference type="InterPro" id="IPR002941">
    <property type="entry name" value="DNA_methylase_N4/N6"/>
</dbReference>
<evidence type="ECO:0000256" key="1">
    <source>
        <dbReference type="ARBA" id="ARBA00006594"/>
    </source>
</evidence>
<sequence length="263" mass="28568">MRVVTIGSATLYRGEALDVLDDLARSPIVDAVITDPPYSSGGQFRSDRTQDTKAKYVQSSSGNQEALQNFSGDNRDQRSFHFWSALWAARALAASKPGAVACFFTDWRQLPVSTDYLQSGGWVWRGVVPWAKIGSRPQMGRFGAACEYVVWGSNGPMPTERGAGCLPGFFQYGSPRDREHVAQKPVELMSDIVEIVPAGGVVLDPFMGSGTTGVAAVVKGFRFIGVEQDEHSFEVACRRIEEAQAQAMRALPAMPTSQAELLA</sequence>